<feature type="compositionally biased region" description="Basic and acidic residues" evidence="19">
    <location>
        <begin position="56"/>
        <end position="68"/>
    </location>
</feature>
<dbReference type="InterPro" id="IPR022771">
    <property type="entry name" value="WAPL_C"/>
</dbReference>
<evidence type="ECO:0000256" key="18">
    <source>
        <dbReference type="SAM" id="Coils"/>
    </source>
</evidence>
<keyword evidence="12" id="KW-0539">Nucleus</keyword>
<dbReference type="GO" id="GO:0005737">
    <property type="term" value="C:cytoplasm"/>
    <property type="evidence" value="ECO:0007669"/>
    <property type="project" value="UniProtKB-SubCell"/>
</dbReference>
<comment type="function">
    <text evidence="14">Regulator of sister chromatid cohesion in mitosis which negatively regulates cohesin association with chromatin. Involved in both sister chromatid cohesion during interphase and sister-chromatid resolution during early stages of mitosis. Couples DNA replication to sister chromatid cohesion. Cohesion ensures that chromosome partitioning is accurate in both meiotic and mitotic cells and plays an important role in DNA repair.</text>
</comment>
<feature type="compositionally biased region" description="Low complexity" evidence="19">
    <location>
        <begin position="93"/>
        <end position="106"/>
    </location>
</feature>
<dbReference type="PANTHER" id="PTHR22100">
    <property type="entry name" value="WINGS APART-LIKE PROTEIN HOMOLOG"/>
    <property type="match status" value="1"/>
</dbReference>
<feature type="domain" description="WAPL" evidence="20">
    <location>
        <begin position="468"/>
        <end position="1018"/>
    </location>
</feature>
<sequence>MTSRFGKTYSRKGGDGSSSSKFDEVLSNKRATLSTKWGETTYKAKVSSKRPGQRSEVAEQPKRPKLSDEISEDPFGFDSDDESKTVTSRFPHAKASPAKPASAEPPQAGRPGFCLESRSSQQSSLVPSKATSSMGSDRSQLRVTEDTASQPCWSSEGATVEKHSYSWYCNASESDKKPIAQTTTLKSEAKDSYDNWDAVMGLGPTSPTPEPPRSPPSSMWSGEWGYGLSLARQDKTSPEPTPSDVVGLGDFKIPIEPSESQDYSQSLLRVSTHCRTYRRPNKGKQAGDSDSTSSTSTSTAFSSGPGSGPLETNNTENSSKPAGRGRTRDFTVLHPSCLSVFNVTIQDRVMEEYTPAAAVAAPLTDQGETGRLRKKIEPAPAKPTRFRPTQCKTKKDTKLDFFGFGENDAGRGATQEEASSDPVASGSSNYKIKYFGFDDMSGSDEDEGSQAKERRKAKRAAAAAVTAYAASAALYTVVQHVKHFNDVVEFGENQEFTDDFEYLATGLKSGQPLNTRCLSVISLATRCAMPSFRMHLRARGKVAQVFKTLNDAPQHPNLSLCTASLMYILSRDRLNMDLDRASLDLMIRLLELDGDHSVAKDDQLTTKEMSKVKEKIRKLCDTVHNKHLDLENITTGHLAMETLLSLTSKRAGDWFKEELRLLGGLDHIVDKVKECVENLSHEDDEEKLMASLWGAERCLRVLESVTVHNPENQGYLIAYKDSQLICSSAKALWHCEEMIQRYSREMGVNSALCLAGTALPYASHSNVGKAVEDCMRAIIGVLLNLTHDNEWGSTKTGEQEDMMMTSLNCVLRVPQYLPQERRFDIRVLGLGLLINLVEYSARNRYCLVEMAMDGGAPFNSVLVADKEELKTEGSLTAIAALVQLFLQREQAAIAAEAETDDFINDVPKPKLDQSGEWQESGGEIQWVASENNNANAISEKEKAKKEEENEEIDLTKALQHAGKHMEDSIVASYTALLLGCLCQGSPMNVTTVRESLPKGDFSIMTEMLKKFLNFMNLTCDVGTAGQKSISRVIDYLEHC</sequence>
<feature type="region of interest" description="Disordered" evidence="19">
    <location>
        <begin position="185"/>
        <end position="328"/>
    </location>
</feature>
<dbReference type="InterPro" id="IPR011989">
    <property type="entry name" value="ARM-like"/>
</dbReference>
<reference evidence="21" key="2">
    <citation type="submission" date="2025-09" db="UniProtKB">
        <authorList>
            <consortium name="Ensembl"/>
        </authorList>
    </citation>
    <scope>IDENTIFICATION</scope>
</reference>
<feature type="compositionally biased region" description="Polar residues" evidence="19">
    <location>
        <begin position="125"/>
        <end position="138"/>
    </location>
</feature>
<evidence type="ECO:0000256" key="15">
    <source>
        <dbReference type="ARBA" id="ARBA00064348"/>
    </source>
</evidence>
<evidence type="ECO:0000256" key="8">
    <source>
        <dbReference type="ARBA" id="ARBA00022618"/>
    </source>
</evidence>
<feature type="compositionally biased region" description="Polar residues" evidence="19">
    <location>
        <begin position="258"/>
        <end position="269"/>
    </location>
</feature>
<evidence type="ECO:0000256" key="9">
    <source>
        <dbReference type="ARBA" id="ARBA00022776"/>
    </source>
</evidence>
<name>A0A674BE38_SALTR</name>
<evidence type="ECO:0000256" key="12">
    <source>
        <dbReference type="ARBA" id="ARBA00023242"/>
    </source>
</evidence>
<feature type="compositionally biased region" description="Pro residues" evidence="19">
    <location>
        <begin position="206"/>
        <end position="215"/>
    </location>
</feature>
<feature type="compositionally biased region" description="Low complexity" evidence="19">
    <location>
        <begin position="286"/>
        <end position="304"/>
    </location>
</feature>
<keyword evidence="5" id="KW-0158">Chromosome</keyword>
<feature type="region of interest" description="Disordered" evidence="19">
    <location>
        <begin position="1"/>
        <end position="159"/>
    </location>
</feature>
<comment type="similarity">
    <text evidence="4">Belongs to the WAPL family.</text>
</comment>
<dbReference type="PROSITE" id="PS51271">
    <property type="entry name" value="WAPL"/>
    <property type="match status" value="1"/>
</dbReference>
<evidence type="ECO:0000256" key="16">
    <source>
        <dbReference type="ARBA" id="ARBA00069316"/>
    </source>
</evidence>
<dbReference type="GO" id="GO:0051301">
    <property type="term" value="P:cell division"/>
    <property type="evidence" value="ECO:0007669"/>
    <property type="project" value="UniProtKB-KW"/>
</dbReference>
<reference evidence="21" key="1">
    <citation type="submission" date="2025-08" db="UniProtKB">
        <authorList>
            <consortium name="Ensembl"/>
        </authorList>
    </citation>
    <scope>IDENTIFICATION</scope>
</reference>
<dbReference type="Proteomes" id="UP000472277">
    <property type="component" value="Chromosome 2"/>
</dbReference>
<dbReference type="InterPro" id="IPR039874">
    <property type="entry name" value="WAPL"/>
</dbReference>
<dbReference type="GeneTree" id="ENSGT00390000015768"/>
<proteinExistence type="inferred from homology"/>
<evidence type="ECO:0000256" key="13">
    <source>
        <dbReference type="ARBA" id="ARBA00023306"/>
    </source>
</evidence>
<feature type="region of interest" description="Disordered" evidence="19">
    <location>
        <begin position="406"/>
        <end position="426"/>
    </location>
</feature>
<protein>
    <recommendedName>
        <fullName evidence="16">Wings apart-like protein homolog</fullName>
    </recommendedName>
    <alternativeName>
        <fullName evidence="17">WAPL cohesin release factor</fullName>
    </alternativeName>
</protein>
<accession>A0A674BE38</accession>
<evidence type="ECO:0000256" key="11">
    <source>
        <dbReference type="ARBA" id="ARBA00023054"/>
    </source>
</evidence>
<keyword evidence="6" id="KW-0963">Cytoplasm</keyword>
<keyword evidence="8" id="KW-0132">Cell division</keyword>
<gene>
    <name evidence="21" type="primary">WAPL</name>
    <name evidence="21" type="synonym">LOC115157523</name>
</gene>
<evidence type="ECO:0000256" key="5">
    <source>
        <dbReference type="ARBA" id="ARBA00022454"/>
    </source>
</evidence>
<keyword evidence="9" id="KW-0498">Mitosis</keyword>
<evidence type="ECO:0000313" key="22">
    <source>
        <dbReference type="Proteomes" id="UP000472277"/>
    </source>
</evidence>
<dbReference type="InterPro" id="IPR012502">
    <property type="entry name" value="WAPL_dom"/>
</dbReference>
<dbReference type="GO" id="GO:0005634">
    <property type="term" value="C:nucleus"/>
    <property type="evidence" value="ECO:0007669"/>
    <property type="project" value="UniProtKB-SubCell"/>
</dbReference>
<evidence type="ECO:0000259" key="20">
    <source>
        <dbReference type="PROSITE" id="PS51271"/>
    </source>
</evidence>
<keyword evidence="22" id="KW-1185">Reference proteome</keyword>
<comment type="subunit">
    <text evidence="15">Interacts with the cohesin complex throughout the cell cycle; interacts with both chromatin-bound and soluble pools of the complex. Interacts with RAD21; the interaction is direct. Interacts with PDS5A; the interaction is direct, cohesin-dependent and competitive with CDCA5/SORORIN. Interacts (via FGF motifs) with PDS5B; the interaction is direct. Interacts with a SMC1 protein (SMC1A or SMC1B) and SMC3.</text>
</comment>
<comment type="subcellular location">
    <subcellularLocation>
        <location evidence="2">Chromosome</location>
    </subcellularLocation>
    <subcellularLocation>
        <location evidence="3">Cytoplasm</location>
    </subcellularLocation>
    <subcellularLocation>
        <location evidence="1">Nucleus</location>
    </subcellularLocation>
</comment>
<evidence type="ECO:0000256" key="2">
    <source>
        <dbReference type="ARBA" id="ARBA00004286"/>
    </source>
</evidence>
<dbReference type="GO" id="GO:0005694">
    <property type="term" value="C:chromosome"/>
    <property type="evidence" value="ECO:0007669"/>
    <property type="project" value="UniProtKB-SubCell"/>
</dbReference>
<evidence type="ECO:0000256" key="17">
    <source>
        <dbReference type="ARBA" id="ARBA00080613"/>
    </source>
</evidence>
<dbReference type="AlphaFoldDB" id="A0A674BE38"/>
<keyword evidence="13" id="KW-0131">Cell cycle</keyword>
<dbReference type="FunFam" id="1.25.10.10:FF:000085">
    <property type="entry name" value="Wings apart-like protein homolog"/>
    <property type="match status" value="1"/>
</dbReference>
<evidence type="ECO:0000313" key="21">
    <source>
        <dbReference type="Ensembl" id="ENSSTUP00000069573.1"/>
    </source>
</evidence>
<keyword evidence="11 18" id="KW-0175">Coiled coil</keyword>
<feature type="coiled-coil region" evidence="18">
    <location>
        <begin position="931"/>
        <end position="960"/>
    </location>
</feature>
<keyword evidence="7" id="KW-0597">Phosphoprotein</keyword>
<dbReference type="Gene3D" id="1.25.10.10">
    <property type="entry name" value="Leucine-rich Repeat Variant"/>
    <property type="match status" value="1"/>
</dbReference>
<dbReference type="Pfam" id="PF07814">
    <property type="entry name" value="WAPL"/>
    <property type="match status" value="1"/>
</dbReference>
<dbReference type="Ensembl" id="ENSSTUT00000073909.1">
    <property type="protein sequence ID" value="ENSSTUP00000069573.1"/>
    <property type="gene ID" value="ENSSTUG00000029508.1"/>
</dbReference>
<feature type="compositionally biased region" description="Polar residues" evidence="19">
    <location>
        <begin position="146"/>
        <end position="157"/>
    </location>
</feature>
<evidence type="ECO:0000256" key="4">
    <source>
        <dbReference type="ARBA" id="ARBA00006854"/>
    </source>
</evidence>
<feature type="compositionally biased region" description="Polar residues" evidence="19">
    <location>
        <begin position="310"/>
        <end position="320"/>
    </location>
</feature>
<evidence type="ECO:0000256" key="6">
    <source>
        <dbReference type="ARBA" id="ARBA00022490"/>
    </source>
</evidence>
<evidence type="ECO:0000256" key="10">
    <source>
        <dbReference type="ARBA" id="ARBA00022990"/>
    </source>
</evidence>
<evidence type="ECO:0000256" key="3">
    <source>
        <dbReference type="ARBA" id="ARBA00004496"/>
    </source>
</evidence>
<organism evidence="21 22">
    <name type="scientific">Salmo trutta</name>
    <name type="common">Brown trout</name>
    <dbReference type="NCBI Taxonomy" id="8032"/>
    <lineage>
        <taxon>Eukaryota</taxon>
        <taxon>Metazoa</taxon>
        <taxon>Chordata</taxon>
        <taxon>Craniata</taxon>
        <taxon>Vertebrata</taxon>
        <taxon>Euteleostomi</taxon>
        <taxon>Actinopterygii</taxon>
        <taxon>Neopterygii</taxon>
        <taxon>Teleostei</taxon>
        <taxon>Protacanthopterygii</taxon>
        <taxon>Salmoniformes</taxon>
        <taxon>Salmonidae</taxon>
        <taxon>Salmoninae</taxon>
        <taxon>Salmo</taxon>
    </lineage>
</organism>
<keyword evidence="10" id="KW-0007">Acetylation</keyword>
<evidence type="ECO:0000256" key="7">
    <source>
        <dbReference type="ARBA" id="ARBA00022553"/>
    </source>
</evidence>
<feature type="compositionally biased region" description="Polar residues" evidence="19">
    <location>
        <begin position="29"/>
        <end position="38"/>
    </location>
</feature>
<evidence type="ECO:0000256" key="14">
    <source>
        <dbReference type="ARBA" id="ARBA00054706"/>
    </source>
</evidence>
<dbReference type="PANTHER" id="PTHR22100:SF13">
    <property type="entry name" value="WINGS APART-LIKE PROTEIN HOMOLOG"/>
    <property type="match status" value="1"/>
</dbReference>
<evidence type="ECO:0000256" key="19">
    <source>
        <dbReference type="SAM" id="MobiDB-lite"/>
    </source>
</evidence>
<evidence type="ECO:0000256" key="1">
    <source>
        <dbReference type="ARBA" id="ARBA00004123"/>
    </source>
</evidence>